<dbReference type="OrthoDB" id="10386805at2759"/>
<reference evidence="1 2" key="1">
    <citation type="submission" date="2014-04" db="EMBL/GenBank/DDBJ databases">
        <authorList>
            <consortium name="DOE Joint Genome Institute"/>
            <person name="Kuo A."/>
            <person name="Kohler A."/>
            <person name="Costa M.D."/>
            <person name="Nagy L.G."/>
            <person name="Floudas D."/>
            <person name="Copeland A."/>
            <person name="Barry K.W."/>
            <person name="Cichocki N."/>
            <person name="Veneault-Fourrey C."/>
            <person name="LaButti K."/>
            <person name="Lindquist E.A."/>
            <person name="Lipzen A."/>
            <person name="Lundell T."/>
            <person name="Morin E."/>
            <person name="Murat C."/>
            <person name="Sun H."/>
            <person name="Tunlid A."/>
            <person name="Henrissat B."/>
            <person name="Grigoriev I.V."/>
            <person name="Hibbett D.S."/>
            <person name="Martin F."/>
            <person name="Nordberg H.P."/>
            <person name="Cantor M.N."/>
            <person name="Hua S.X."/>
        </authorList>
    </citation>
    <scope>NUCLEOTIDE SEQUENCE [LARGE SCALE GENOMIC DNA]</scope>
    <source>
        <strain evidence="1 2">Marx 270</strain>
    </source>
</reference>
<gene>
    <name evidence="1" type="ORF">M404DRAFT_991427</name>
</gene>
<accession>A0A0C3PZ77</accession>
<dbReference type="InParanoid" id="A0A0C3PZ77"/>
<proteinExistence type="predicted"/>
<evidence type="ECO:0000313" key="1">
    <source>
        <dbReference type="EMBL" id="KIO14669.1"/>
    </source>
</evidence>
<keyword evidence="2" id="KW-1185">Reference proteome</keyword>
<organism evidence="1 2">
    <name type="scientific">Pisolithus tinctorius Marx 270</name>
    <dbReference type="NCBI Taxonomy" id="870435"/>
    <lineage>
        <taxon>Eukaryota</taxon>
        <taxon>Fungi</taxon>
        <taxon>Dikarya</taxon>
        <taxon>Basidiomycota</taxon>
        <taxon>Agaricomycotina</taxon>
        <taxon>Agaricomycetes</taxon>
        <taxon>Agaricomycetidae</taxon>
        <taxon>Boletales</taxon>
        <taxon>Sclerodermatineae</taxon>
        <taxon>Pisolithaceae</taxon>
        <taxon>Pisolithus</taxon>
    </lineage>
</organism>
<dbReference type="AlphaFoldDB" id="A0A0C3PZ77"/>
<protein>
    <submittedName>
        <fullName evidence="1">Uncharacterized protein</fullName>
    </submittedName>
</protein>
<sequence length="97" mass="10902">MFYRNPSSLTCLLSMHPWFEHQALERPPAEGFCEIDIRHGHLIDMMSIARCGVVFDGTVEVPASVMRVWTYIILFINSTTPLIYGVCTTSNSAVGNH</sequence>
<dbReference type="HOGENOM" id="CLU_2347549_0_0_1"/>
<evidence type="ECO:0000313" key="2">
    <source>
        <dbReference type="Proteomes" id="UP000054217"/>
    </source>
</evidence>
<dbReference type="Proteomes" id="UP000054217">
    <property type="component" value="Unassembled WGS sequence"/>
</dbReference>
<dbReference type="EMBL" id="KN831944">
    <property type="protein sequence ID" value="KIO14669.1"/>
    <property type="molecule type" value="Genomic_DNA"/>
</dbReference>
<name>A0A0C3PZ77_PISTI</name>
<reference evidence="2" key="2">
    <citation type="submission" date="2015-01" db="EMBL/GenBank/DDBJ databases">
        <title>Evolutionary Origins and Diversification of the Mycorrhizal Mutualists.</title>
        <authorList>
            <consortium name="DOE Joint Genome Institute"/>
            <consortium name="Mycorrhizal Genomics Consortium"/>
            <person name="Kohler A."/>
            <person name="Kuo A."/>
            <person name="Nagy L.G."/>
            <person name="Floudas D."/>
            <person name="Copeland A."/>
            <person name="Barry K.W."/>
            <person name="Cichocki N."/>
            <person name="Veneault-Fourrey C."/>
            <person name="LaButti K."/>
            <person name="Lindquist E.A."/>
            <person name="Lipzen A."/>
            <person name="Lundell T."/>
            <person name="Morin E."/>
            <person name="Murat C."/>
            <person name="Riley R."/>
            <person name="Ohm R."/>
            <person name="Sun H."/>
            <person name="Tunlid A."/>
            <person name="Henrissat B."/>
            <person name="Grigoriev I.V."/>
            <person name="Hibbett D.S."/>
            <person name="Martin F."/>
        </authorList>
    </citation>
    <scope>NUCLEOTIDE SEQUENCE [LARGE SCALE GENOMIC DNA]</scope>
    <source>
        <strain evidence="2">Marx 270</strain>
    </source>
</reference>